<feature type="compositionally biased region" description="Polar residues" evidence="10">
    <location>
        <begin position="683"/>
        <end position="694"/>
    </location>
</feature>
<protein>
    <recommendedName>
        <fullName evidence="9">Patatin-like phospholipase domain-containing protein</fullName>
        <ecNumber evidence="9">3.1.1.-</ecNumber>
    </recommendedName>
</protein>
<comment type="subcellular location">
    <subcellularLocation>
        <location evidence="9">Membrane</location>
        <topology evidence="9">Single-pass membrane protein</topology>
    </subcellularLocation>
</comment>
<feature type="active site" description="Proton acceptor" evidence="8">
    <location>
        <position position="405"/>
    </location>
</feature>
<evidence type="ECO:0000256" key="6">
    <source>
        <dbReference type="ARBA" id="ARBA00023098"/>
    </source>
</evidence>
<keyword evidence="4 8" id="KW-0442">Lipid degradation</keyword>
<reference evidence="12" key="1">
    <citation type="submission" date="2022-12" db="EMBL/GenBank/DDBJ databases">
        <authorList>
            <person name="Petersen C."/>
        </authorList>
    </citation>
    <scope>NUCLEOTIDE SEQUENCE</scope>
    <source>
        <strain evidence="12">IBT 15544</strain>
    </source>
</reference>
<feature type="compositionally biased region" description="Polar residues" evidence="10">
    <location>
        <begin position="745"/>
        <end position="762"/>
    </location>
</feature>
<dbReference type="PANTHER" id="PTHR14226:SF10">
    <property type="entry name" value="TRIACYLGLYCEROL LIPASE 4-RELATED"/>
    <property type="match status" value="1"/>
</dbReference>
<dbReference type="CDD" id="cd07230">
    <property type="entry name" value="Pat_TGL4-5_like"/>
    <property type="match status" value="1"/>
</dbReference>
<feature type="region of interest" description="Disordered" evidence="10">
    <location>
        <begin position="663"/>
        <end position="774"/>
    </location>
</feature>
<reference evidence="12" key="2">
    <citation type="journal article" date="2023" name="IMA Fungus">
        <title>Comparative genomic study of the Penicillium genus elucidates a diverse pangenome and 15 lateral gene transfer events.</title>
        <authorList>
            <person name="Petersen C."/>
            <person name="Sorensen T."/>
            <person name="Nielsen M.R."/>
            <person name="Sondergaard T.E."/>
            <person name="Sorensen J.L."/>
            <person name="Fitzpatrick D.A."/>
            <person name="Frisvad J.C."/>
            <person name="Nielsen K.L."/>
        </authorList>
    </citation>
    <scope>NUCLEOTIDE SEQUENCE</scope>
    <source>
        <strain evidence="12">IBT 15544</strain>
    </source>
</reference>
<comment type="function">
    <text evidence="1">Probable lipid hydrolase.</text>
</comment>
<keyword evidence="7" id="KW-0472">Membrane</keyword>
<dbReference type="GO" id="GO:0006641">
    <property type="term" value="P:triglyceride metabolic process"/>
    <property type="evidence" value="ECO:0007669"/>
    <property type="project" value="UniProtKB-ARBA"/>
</dbReference>
<evidence type="ECO:0000256" key="3">
    <source>
        <dbReference type="ARBA" id="ARBA00022801"/>
    </source>
</evidence>
<evidence type="ECO:0000256" key="1">
    <source>
        <dbReference type="ARBA" id="ARBA00002682"/>
    </source>
</evidence>
<evidence type="ECO:0000313" key="12">
    <source>
        <dbReference type="EMBL" id="KAJ5201910.1"/>
    </source>
</evidence>
<feature type="short sequence motif" description="GXSXG" evidence="8">
    <location>
        <begin position="251"/>
        <end position="255"/>
    </location>
</feature>
<proteinExistence type="inferred from homology"/>
<dbReference type="OrthoDB" id="10049244at2759"/>
<dbReference type="Pfam" id="PF01734">
    <property type="entry name" value="Patatin"/>
    <property type="match status" value="1"/>
</dbReference>
<keyword evidence="6 8" id="KW-0443">Lipid metabolism</keyword>
<evidence type="ECO:0000256" key="2">
    <source>
        <dbReference type="ARBA" id="ARBA00022692"/>
    </source>
</evidence>
<evidence type="ECO:0000256" key="10">
    <source>
        <dbReference type="SAM" id="MobiDB-lite"/>
    </source>
</evidence>
<dbReference type="Gene3D" id="3.40.1090.10">
    <property type="entry name" value="Cytosolic phospholipase A2 catalytic domain"/>
    <property type="match status" value="1"/>
</dbReference>
<accession>A0A9W9MII1</accession>
<keyword evidence="5" id="KW-1133">Transmembrane helix</keyword>
<comment type="similarity">
    <text evidence="9">Belongs to the PLPL family.</text>
</comment>
<dbReference type="AlphaFoldDB" id="A0A9W9MII1"/>
<dbReference type="InterPro" id="IPR016035">
    <property type="entry name" value="Acyl_Trfase/lysoPLipase"/>
</dbReference>
<comment type="function">
    <text evidence="9">Lipid hydrolase.</text>
</comment>
<feature type="compositionally biased region" description="Low complexity" evidence="10">
    <location>
        <begin position="714"/>
        <end position="728"/>
    </location>
</feature>
<feature type="active site" description="Nucleophile" evidence="8">
    <location>
        <position position="253"/>
    </location>
</feature>
<comment type="caution">
    <text evidence="12">The sequence shown here is derived from an EMBL/GenBank/DDBJ whole genome shotgun (WGS) entry which is preliminary data.</text>
</comment>
<evidence type="ECO:0000256" key="4">
    <source>
        <dbReference type="ARBA" id="ARBA00022963"/>
    </source>
</evidence>
<feature type="domain" description="PNPLA" evidence="11">
    <location>
        <begin position="220"/>
        <end position="418"/>
    </location>
</feature>
<keyword evidence="3 8" id="KW-0378">Hydrolase</keyword>
<dbReference type="EC" id="3.1.1.-" evidence="9"/>
<dbReference type="GeneID" id="83180936"/>
<gene>
    <name evidence="12" type="ORF">N7498_006573</name>
</gene>
<name>A0A9W9MII1_9EURO</name>
<dbReference type="EMBL" id="JAPQKR010000013">
    <property type="protein sequence ID" value="KAJ5201910.1"/>
    <property type="molecule type" value="Genomic_DNA"/>
</dbReference>
<evidence type="ECO:0000256" key="8">
    <source>
        <dbReference type="PROSITE-ProRule" id="PRU01161"/>
    </source>
</evidence>
<keyword evidence="13" id="KW-1185">Reference proteome</keyword>
<evidence type="ECO:0000256" key="7">
    <source>
        <dbReference type="ARBA" id="ARBA00023136"/>
    </source>
</evidence>
<dbReference type="PROSITE" id="PS51635">
    <property type="entry name" value="PNPLA"/>
    <property type="match status" value="1"/>
</dbReference>
<dbReference type="Pfam" id="PF11815">
    <property type="entry name" value="DUF3336"/>
    <property type="match status" value="1"/>
</dbReference>
<dbReference type="SUPFAM" id="SSF52151">
    <property type="entry name" value="FabD/lysophospholipase-like"/>
    <property type="match status" value="1"/>
</dbReference>
<evidence type="ECO:0000313" key="13">
    <source>
        <dbReference type="Proteomes" id="UP001150904"/>
    </source>
</evidence>
<dbReference type="InterPro" id="IPR050301">
    <property type="entry name" value="NTE"/>
</dbReference>
<dbReference type="GO" id="GO:0016042">
    <property type="term" value="P:lipid catabolic process"/>
    <property type="evidence" value="ECO:0007669"/>
    <property type="project" value="UniProtKB-UniRule"/>
</dbReference>
<evidence type="ECO:0000259" key="11">
    <source>
        <dbReference type="PROSITE" id="PS51635"/>
    </source>
</evidence>
<keyword evidence="2" id="KW-0812">Transmembrane</keyword>
<evidence type="ECO:0000256" key="5">
    <source>
        <dbReference type="ARBA" id="ARBA00022989"/>
    </source>
</evidence>
<dbReference type="PANTHER" id="PTHR14226">
    <property type="entry name" value="NEUROPATHY TARGET ESTERASE/SWISS CHEESE D.MELANOGASTER"/>
    <property type="match status" value="1"/>
</dbReference>
<sequence>MHRPVMSVLGDSTINHCHDEPLPKVPRRTLRKAISIPAVSSLVRDSWNWAGDTLHSYRDGLSADQRKQRAEVEDRKQVLYLKIKNAVSYEEWRSCAEELDVLENHVVWKEDPECAEYHPRLVQERLRQLEEARTSCDVSRMLFLVRTAMSRDLGKMSNASLYRHSHIGTKNLIDQYITTALDTIRALVELSVDNRCDGLELKYILDQLLAARQAFGRSALLFSGGATFGMNHIGVLKSLYEQNLIPRIISGASAGSIVCAVFCTCTDDELPGLLDTYITDGDFAVFNKHGQEENMFQKTARFLKHGSFLDISHLANTMRGWLGDMTFQEAYNRTRRILNICVSSASMYELPRLLNYISAPNVLIWSAVAVSCSVPLVFKPFTLMAKDPKMGEAIPWNDLHKQYIDGSVDGDLPMTRLSEMFNVNHFIVSQVNPHVVPFLPKEDGLSNSAEHRALPGWLNTMTHLAKDEILHRITVLSEMGVFPNSMTKFASIMNQRYSGDINIYPELISSNFPRLLENPTQEFMLEACLSGERATWPRLSQIRNACAIELALDRAIQQMRARVAFSPGQLQLRMQDSIRHPADSTEGAGRGRARVPFRRRASHSHELVRRRSRVYSQSQISQELRKARSTVSLEQPFTFPDAISVAQPKAHLRRSSISFGGAFTTGSDSDDDEDPEPVYTISPGLSNNRASWDGSSYGADSRHGPRSPVRSRRSSFSGRSPRSASGRRASPKQGYAPSAREISMALSSSSRHLLSMTPSVYPSSPEAVVRKPRH</sequence>
<comment type="caution">
    <text evidence="8">Lacks conserved residue(s) required for the propagation of feature annotation.</text>
</comment>
<organism evidence="12 13">
    <name type="scientific">Penicillium cinerascens</name>
    <dbReference type="NCBI Taxonomy" id="70096"/>
    <lineage>
        <taxon>Eukaryota</taxon>
        <taxon>Fungi</taxon>
        <taxon>Dikarya</taxon>
        <taxon>Ascomycota</taxon>
        <taxon>Pezizomycotina</taxon>
        <taxon>Eurotiomycetes</taxon>
        <taxon>Eurotiomycetidae</taxon>
        <taxon>Eurotiales</taxon>
        <taxon>Aspergillaceae</taxon>
        <taxon>Penicillium</taxon>
    </lineage>
</organism>
<dbReference type="InterPro" id="IPR002641">
    <property type="entry name" value="PNPLA_dom"/>
</dbReference>
<dbReference type="GO" id="GO:0004806">
    <property type="term" value="F:triacylglycerol lipase activity"/>
    <property type="evidence" value="ECO:0007669"/>
    <property type="project" value="InterPro"/>
</dbReference>
<dbReference type="RefSeq" id="XP_058307826.1">
    <property type="nucleotide sequence ID" value="XM_058453635.1"/>
</dbReference>
<dbReference type="InterPro" id="IPR021771">
    <property type="entry name" value="Triacylglycerol_lipase_N"/>
</dbReference>
<dbReference type="GO" id="GO:0016020">
    <property type="term" value="C:membrane"/>
    <property type="evidence" value="ECO:0007669"/>
    <property type="project" value="UniProtKB-SubCell"/>
</dbReference>
<evidence type="ECO:0000256" key="9">
    <source>
        <dbReference type="RuleBase" id="RU362055"/>
    </source>
</evidence>
<dbReference type="Proteomes" id="UP001150904">
    <property type="component" value="Unassembled WGS sequence"/>
</dbReference>